<dbReference type="Proteomes" id="UP001434883">
    <property type="component" value="Unassembled WGS sequence"/>
</dbReference>
<keyword evidence="6" id="KW-0812">Transmembrane</keyword>
<keyword evidence="11" id="KW-0406">Ion transport</keyword>
<evidence type="ECO:0000256" key="2">
    <source>
        <dbReference type="ARBA" id="ARBA00006833"/>
    </source>
</evidence>
<feature type="chain" id="PRO_5046868067" description="Store-operated calcium entry-associated regulatory factor" evidence="14">
    <location>
        <begin position="19"/>
        <end position="130"/>
    </location>
</feature>
<evidence type="ECO:0000256" key="4">
    <source>
        <dbReference type="ARBA" id="ARBA00022448"/>
    </source>
</evidence>
<keyword evidence="8" id="KW-0256">Endoplasmic reticulum</keyword>
<evidence type="ECO:0000256" key="12">
    <source>
        <dbReference type="ARBA" id="ARBA00023136"/>
    </source>
</evidence>
<evidence type="ECO:0000256" key="3">
    <source>
        <dbReference type="ARBA" id="ARBA00016584"/>
    </source>
</evidence>
<comment type="caution">
    <text evidence="15">The sequence shown here is derived from an EMBL/GenBank/DDBJ whole genome shotgun (WGS) entry which is preliminary data.</text>
</comment>
<reference evidence="15 16" key="1">
    <citation type="submission" date="2021-06" db="EMBL/GenBank/DDBJ databases">
        <authorList>
            <person name="Palmer J.M."/>
        </authorList>
    </citation>
    <scope>NUCLEOTIDE SEQUENCE [LARGE SCALE GENOMIC DNA]</scope>
    <source>
        <strain evidence="15 16">XC_2019</strain>
        <tissue evidence="15">Muscle</tissue>
    </source>
</reference>
<keyword evidence="4" id="KW-0813">Transport</keyword>
<accession>A0ABV0Q8S4</accession>
<evidence type="ECO:0000256" key="10">
    <source>
        <dbReference type="ARBA" id="ARBA00022989"/>
    </source>
</evidence>
<evidence type="ECO:0000256" key="5">
    <source>
        <dbReference type="ARBA" id="ARBA00022568"/>
    </source>
</evidence>
<dbReference type="PANTHER" id="PTHR15929">
    <property type="entry name" value="STORE-OPERATED CALCIUM ENTRY-ASSOCIATED REGULATORY FACTOR"/>
    <property type="match status" value="1"/>
</dbReference>
<dbReference type="EMBL" id="JAHRIN010001403">
    <property type="protein sequence ID" value="MEQ2191886.1"/>
    <property type="molecule type" value="Genomic_DNA"/>
</dbReference>
<keyword evidence="9" id="KW-0106">Calcium</keyword>
<evidence type="ECO:0000313" key="15">
    <source>
        <dbReference type="EMBL" id="MEQ2191886.1"/>
    </source>
</evidence>
<evidence type="ECO:0000313" key="16">
    <source>
        <dbReference type="Proteomes" id="UP001434883"/>
    </source>
</evidence>
<organism evidence="15 16">
    <name type="scientific">Xenoophorus captivus</name>
    <dbReference type="NCBI Taxonomy" id="1517983"/>
    <lineage>
        <taxon>Eukaryota</taxon>
        <taxon>Metazoa</taxon>
        <taxon>Chordata</taxon>
        <taxon>Craniata</taxon>
        <taxon>Vertebrata</taxon>
        <taxon>Euteleostomi</taxon>
        <taxon>Actinopterygii</taxon>
        <taxon>Neopterygii</taxon>
        <taxon>Teleostei</taxon>
        <taxon>Neoteleostei</taxon>
        <taxon>Acanthomorphata</taxon>
        <taxon>Ovalentaria</taxon>
        <taxon>Atherinomorphae</taxon>
        <taxon>Cyprinodontiformes</taxon>
        <taxon>Goodeidae</taxon>
        <taxon>Xenoophorus</taxon>
    </lineage>
</organism>
<name>A0ABV0Q8S4_9TELE</name>
<dbReference type="InterPro" id="IPR009567">
    <property type="entry name" value="SARAF"/>
</dbReference>
<evidence type="ECO:0000256" key="7">
    <source>
        <dbReference type="ARBA" id="ARBA00022729"/>
    </source>
</evidence>
<comment type="subcellular location">
    <subcellularLocation>
        <location evidence="1">Endoplasmic reticulum membrane</location>
        <topology evidence="1">Single-pass type I membrane protein</topology>
    </subcellularLocation>
</comment>
<feature type="non-terminal residue" evidence="15">
    <location>
        <position position="1"/>
    </location>
</feature>
<keyword evidence="7 14" id="KW-0732">Signal</keyword>
<evidence type="ECO:0000256" key="11">
    <source>
        <dbReference type="ARBA" id="ARBA00023065"/>
    </source>
</evidence>
<keyword evidence="12" id="KW-0472">Membrane</keyword>
<keyword evidence="16" id="KW-1185">Reference proteome</keyword>
<keyword evidence="5" id="KW-0109">Calcium transport</keyword>
<feature type="signal peptide" evidence="14">
    <location>
        <begin position="1"/>
        <end position="18"/>
    </location>
</feature>
<evidence type="ECO:0000256" key="9">
    <source>
        <dbReference type="ARBA" id="ARBA00022837"/>
    </source>
</evidence>
<comment type="similarity">
    <text evidence="2">Belongs to the SARAF family.</text>
</comment>
<evidence type="ECO:0000256" key="8">
    <source>
        <dbReference type="ARBA" id="ARBA00022824"/>
    </source>
</evidence>
<protein>
    <recommendedName>
        <fullName evidence="3">Store-operated calcium entry-associated regulatory factor</fullName>
    </recommendedName>
    <alternativeName>
        <fullName evidence="13">Transmembrane protein 66</fullName>
    </alternativeName>
</protein>
<sequence length="130" mass="14306">LVPLTVALLSVLVGTTYSWNQDSVLLRDIQALTFYKNRYTTARRSSPVPQLKCVGGSAGCHAFIPEVVQCVNRGWDGVDVQVPIQAMVSVVIILMDNVTKEVALVLAQAEASGLEWEQEECWDIFLVVRG</sequence>
<dbReference type="Pfam" id="PF06682">
    <property type="entry name" value="SARAF"/>
    <property type="match status" value="1"/>
</dbReference>
<gene>
    <name evidence="15" type="ORF">XENOCAPTIV_003911</name>
</gene>
<evidence type="ECO:0000256" key="13">
    <source>
        <dbReference type="ARBA" id="ARBA00031116"/>
    </source>
</evidence>
<keyword evidence="10" id="KW-1133">Transmembrane helix</keyword>
<evidence type="ECO:0000256" key="14">
    <source>
        <dbReference type="SAM" id="SignalP"/>
    </source>
</evidence>
<dbReference type="PANTHER" id="PTHR15929:SF0">
    <property type="entry name" value="STORE-OPERATED CALCIUM ENTRY-ASSOCIATED REGULATORY FACTOR"/>
    <property type="match status" value="1"/>
</dbReference>
<evidence type="ECO:0000256" key="6">
    <source>
        <dbReference type="ARBA" id="ARBA00022692"/>
    </source>
</evidence>
<evidence type="ECO:0000256" key="1">
    <source>
        <dbReference type="ARBA" id="ARBA00004115"/>
    </source>
</evidence>
<proteinExistence type="inferred from homology"/>